<dbReference type="PROSITE" id="PS50811">
    <property type="entry name" value="WRKY"/>
    <property type="match status" value="2"/>
</dbReference>
<evidence type="ECO:0000259" key="8">
    <source>
        <dbReference type="PROSITE" id="PS50811"/>
    </source>
</evidence>
<reference evidence="9" key="1">
    <citation type="submission" date="2018-11" db="EMBL/GenBank/DDBJ databases">
        <authorList>
            <person name="Xia H."/>
        </authorList>
    </citation>
    <scope>NUCLEOTIDE SEQUENCE</scope>
    <source>
        <strain evidence="9">FtPinG0002177700.01</strain>
    </source>
</reference>
<dbReference type="SMART" id="SM00774">
    <property type="entry name" value="WRKY"/>
    <property type="match status" value="2"/>
</dbReference>
<proteinExistence type="evidence at transcript level"/>
<feature type="domain" description="WRKY" evidence="8">
    <location>
        <begin position="513"/>
        <end position="578"/>
    </location>
</feature>
<feature type="domain" description="WRKY" evidence="8">
    <location>
        <begin position="309"/>
        <end position="373"/>
    </location>
</feature>
<dbReference type="InterPro" id="IPR044810">
    <property type="entry name" value="WRKY_plant"/>
</dbReference>
<dbReference type="GO" id="GO:0003700">
    <property type="term" value="F:DNA-binding transcription factor activity"/>
    <property type="evidence" value="ECO:0007669"/>
    <property type="project" value="InterPro"/>
</dbReference>
<evidence type="ECO:0000256" key="1">
    <source>
        <dbReference type="ARBA" id="ARBA00004123"/>
    </source>
</evidence>
<evidence type="ECO:0000256" key="7">
    <source>
        <dbReference type="SAM" id="MobiDB-lite"/>
    </source>
</evidence>
<dbReference type="PANTHER" id="PTHR31221:SF126">
    <property type="entry name" value="WRKY DOMAIN-CONTAINING PROTEIN"/>
    <property type="match status" value="1"/>
</dbReference>
<evidence type="ECO:0000256" key="4">
    <source>
        <dbReference type="ARBA" id="ARBA00023125"/>
    </source>
</evidence>
<evidence type="ECO:0000313" key="9">
    <source>
        <dbReference type="EMBL" id="QCV57343.1"/>
    </source>
</evidence>
<evidence type="ECO:0000256" key="2">
    <source>
        <dbReference type="ARBA" id="ARBA00022737"/>
    </source>
</evidence>
<evidence type="ECO:0000256" key="6">
    <source>
        <dbReference type="ARBA" id="ARBA00023242"/>
    </source>
</evidence>
<name>A0A4V1I1W5_FAGTA</name>
<keyword evidence="4" id="KW-0238">DNA-binding</keyword>
<feature type="compositionally biased region" description="Polar residues" evidence="7">
    <location>
        <begin position="234"/>
        <end position="248"/>
    </location>
</feature>
<dbReference type="GO" id="GO:0043565">
    <property type="term" value="F:sequence-specific DNA binding"/>
    <property type="evidence" value="ECO:0007669"/>
    <property type="project" value="InterPro"/>
</dbReference>
<dbReference type="SUPFAM" id="SSF118290">
    <property type="entry name" value="WRKY DNA-binding domain"/>
    <property type="match status" value="2"/>
</dbReference>
<sequence length="722" mass="78740">MNGSDDSVDGWRRELMLSPTEPFPGFASDPCFNKPDGEVTVLDSNGKIDDHDSALEHENKLEERENGLSLLVDTDNYVVKSGGSIAERRAAKFGFDVSKISTSGFKSSSSLASPTAKSPYLLRTPGISPSALLESPMMLPNLQPSPTTGAFGLPHLGSESGIINSASSVAEKDSDDTYSFTFNPHGKPVSLSSYSVIQNQHPPKSLAQSSKFEVDCQHLASAQHPVNTGFEFPTQLQSDDIGNSSEINSPPDPKVSSDMVVKAVSMDYQTSNNSQDAANEMQQNECTQGEDAGIDYQDGDQKVVDLSGGTVSTSEDGYSWRKYGQKQVKGSEFPRSYYKCTHPNCPVKKKVEHSHDGQITEIVYKGVHNHVKPQPSRRSTFGSSVSCGEPLKVDEGGSVQLQNSCDDLKLGSEWRPDGLERTCSTSFTTGVSDLLPSNQGKSVGALESGGTPELSSTLASNDEEDDAAIHMGTQAADDNEPDLKKQKMEEPLIETALASRAIREPRVIVQIESEVDILDDGYRWRKYGQKVVKGNPNPRSYYKCTHPGCTVRKHVERASHNLKCVLTTYEGKHNHEVPTARNSSHTSSAGGNPHGHLALPQNCHRLKSEPQDLAPHNNRKLEYNQDYLRPNFLGNFSGGAAAAYQMKFPNMHNPMQYGPLHTTAPMIQTVPGLSILQPMGFPTSSNMDITNDSQGRPVGMLQPFFLGQPKEGDLNLKRPRQN</sequence>
<dbReference type="InterPro" id="IPR003657">
    <property type="entry name" value="WRKY_dom"/>
</dbReference>
<organism evidence="9">
    <name type="scientific">Fagopyrum tataricum</name>
    <name type="common">Tartarian buckwheat</name>
    <name type="synonym">Polygonum tataricum</name>
    <dbReference type="NCBI Taxonomy" id="62330"/>
    <lineage>
        <taxon>Eukaryota</taxon>
        <taxon>Viridiplantae</taxon>
        <taxon>Streptophyta</taxon>
        <taxon>Embryophyta</taxon>
        <taxon>Tracheophyta</taxon>
        <taxon>Spermatophyta</taxon>
        <taxon>Magnoliopsida</taxon>
        <taxon>eudicotyledons</taxon>
        <taxon>Gunneridae</taxon>
        <taxon>Pentapetalae</taxon>
        <taxon>Caryophyllales</taxon>
        <taxon>Polygonaceae</taxon>
        <taxon>Polygonoideae</taxon>
        <taxon>Fagopyreae</taxon>
        <taxon>Fagopyrum</taxon>
    </lineage>
</organism>
<dbReference type="AlphaFoldDB" id="A0A4V1I1W5"/>
<dbReference type="EMBL" id="MK161336">
    <property type="protein sequence ID" value="QCV57343.1"/>
    <property type="molecule type" value="mRNA"/>
</dbReference>
<dbReference type="FunFam" id="2.20.25.80:FF:000001">
    <property type="entry name" value="WRKY transcription factor 33"/>
    <property type="match status" value="1"/>
</dbReference>
<accession>A0A4V1I1W5</accession>
<protein>
    <submittedName>
        <fullName evidence="9">WRKY transcription factor</fullName>
    </submittedName>
</protein>
<keyword evidence="5" id="KW-0804">Transcription</keyword>
<comment type="subcellular location">
    <subcellularLocation>
        <location evidence="1">Nucleus</location>
    </subcellularLocation>
</comment>
<keyword evidence="3" id="KW-0805">Transcription regulation</keyword>
<evidence type="ECO:0000256" key="3">
    <source>
        <dbReference type="ARBA" id="ARBA00023015"/>
    </source>
</evidence>
<keyword evidence="6" id="KW-0539">Nucleus</keyword>
<feature type="region of interest" description="Disordered" evidence="7">
    <location>
        <begin position="229"/>
        <end position="256"/>
    </location>
</feature>
<dbReference type="PANTHER" id="PTHR31221">
    <property type="entry name" value="WRKY TRANSCRIPTION FACTOR PROTEIN 1-RELATED"/>
    <property type="match status" value="1"/>
</dbReference>
<keyword evidence="2" id="KW-0677">Repeat</keyword>
<feature type="region of interest" description="Disordered" evidence="7">
    <location>
        <begin position="434"/>
        <end position="461"/>
    </location>
</feature>
<dbReference type="Gene3D" id="2.20.25.80">
    <property type="entry name" value="WRKY domain"/>
    <property type="match status" value="2"/>
</dbReference>
<dbReference type="FunFam" id="2.20.25.80:FF:000006">
    <property type="entry name" value="WRKY transcription factor"/>
    <property type="match status" value="1"/>
</dbReference>
<dbReference type="InterPro" id="IPR036576">
    <property type="entry name" value="WRKY_dom_sf"/>
</dbReference>
<dbReference type="GO" id="GO:0005634">
    <property type="term" value="C:nucleus"/>
    <property type="evidence" value="ECO:0007669"/>
    <property type="project" value="UniProtKB-SubCell"/>
</dbReference>
<feature type="region of interest" description="Disordered" evidence="7">
    <location>
        <begin position="575"/>
        <end position="598"/>
    </location>
</feature>
<evidence type="ECO:0000256" key="5">
    <source>
        <dbReference type="ARBA" id="ARBA00023163"/>
    </source>
</evidence>
<dbReference type="Pfam" id="PF03106">
    <property type="entry name" value="WRKY"/>
    <property type="match status" value="2"/>
</dbReference>
<feature type="compositionally biased region" description="Polar residues" evidence="7">
    <location>
        <begin position="580"/>
        <end position="590"/>
    </location>
</feature>